<protein>
    <submittedName>
        <fullName evidence="1">Uncharacterized protein</fullName>
    </submittedName>
</protein>
<sequence>MNIDLVKELTEEQKALMKHNSVTNKMFNKRINQGWSLEETISLPRTFKMANDGLIYKQLNVKGNLYHLSSEQYLHLVEIGVDLNRIYTRIAKGEPFEVAIKRKVSENLEDFEERLFIEEYNENKKQNVSKAKELRKILKKTKLKK</sequence>
<evidence type="ECO:0000313" key="1">
    <source>
        <dbReference type="EMBL" id="MDG0844831.1"/>
    </source>
</evidence>
<organism evidence="1 2">
    <name type="scientific">Staphylococcus equorum</name>
    <dbReference type="NCBI Taxonomy" id="246432"/>
    <lineage>
        <taxon>Bacteria</taxon>
        <taxon>Bacillati</taxon>
        <taxon>Bacillota</taxon>
        <taxon>Bacilli</taxon>
        <taxon>Bacillales</taxon>
        <taxon>Staphylococcaceae</taxon>
        <taxon>Staphylococcus</taxon>
    </lineage>
</organism>
<dbReference type="AlphaFoldDB" id="A0A9X4L2I4"/>
<reference evidence="1" key="1">
    <citation type="submission" date="2022-05" db="EMBL/GenBank/DDBJ databases">
        <title>Comparative genomics of Staphylococcus equorum isolates.</title>
        <authorList>
            <person name="Luelf R.H."/>
        </authorList>
    </citation>
    <scope>NUCLEOTIDE SEQUENCE</scope>
    <source>
        <strain evidence="1">TMW 2.2497</strain>
    </source>
</reference>
<proteinExistence type="predicted"/>
<evidence type="ECO:0000313" key="2">
    <source>
        <dbReference type="Proteomes" id="UP001152422"/>
    </source>
</evidence>
<dbReference type="Proteomes" id="UP001152422">
    <property type="component" value="Unassembled WGS sequence"/>
</dbReference>
<dbReference type="EMBL" id="JAMBQA010000001">
    <property type="protein sequence ID" value="MDG0844831.1"/>
    <property type="molecule type" value="Genomic_DNA"/>
</dbReference>
<keyword evidence="2" id="KW-1185">Reference proteome</keyword>
<name>A0A9X4L2I4_9STAP</name>
<accession>A0A9X4L2I4</accession>
<gene>
    <name evidence="1" type="ORF">M4L89_01060</name>
</gene>
<comment type="caution">
    <text evidence="1">The sequence shown here is derived from an EMBL/GenBank/DDBJ whole genome shotgun (WGS) entry which is preliminary data.</text>
</comment>
<dbReference type="RefSeq" id="WP_277582740.1">
    <property type="nucleotide sequence ID" value="NZ_JAMBPY010000001.1"/>
</dbReference>